<evidence type="ECO:0000313" key="1">
    <source>
        <dbReference type="EMBL" id="MPN48973.1"/>
    </source>
</evidence>
<dbReference type="EMBL" id="VSSQ01111785">
    <property type="protein sequence ID" value="MPN48973.1"/>
    <property type="molecule type" value="Genomic_DNA"/>
</dbReference>
<protein>
    <submittedName>
        <fullName evidence="1">Uncharacterized protein</fullName>
    </submittedName>
</protein>
<proteinExistence type="predicted"/>
<gene>
    <name evidence="1" type="ORF">SDC9_196586</name>
</gene>
<sequence length="51" mass="5604">MTAASALEHGVYAHAKAESMEHWHYGQHLLTRRYGLAGCAGLHGQCIEIQV</sequence>
<name>A0A645INZ7_9ZZZZ</name>
<accession>A0A645INZ7</accession>
<reference evidence="1" key="1">
    <citation type="submission" date="2019-08" db="EMBL/GenBank/DDBJ databases">
        <authorList>
            <person name="Kucharzyk K."/>
            <person name="Murdoch R.W."/>
            <person name="Higgins S."/>
            <person name="Loffler F."/>
        </authorList>
    </citation>
    <scope>NUCLEOTIDE SEQUENCE</scope>
</reference>
<comment type="caution">
    <text evidence="1">The sequence shown here is derived from an EMBL/GenBank/DDBJ whole genome shotgun (WGS) entry which is preliminary data.</text>
</comment>
<dbReference type="AlphaFoldDB" id="A0A645INZ7"/>
<organism evidence="1">
    <name type="scientific">bioreactor metagenome</name>
    <dbReference type="NCBI Taxonomy" id="1076179"/>
    <lineage>
        <taxon>unclassified sequences</taxon>
        <taxon>metagenomes</taxon>
        <taxon>ecological metagenomes</taxon>
    </lineage>
</organism>